<evidence type="ECO:0000256" key="8">
    <source>
        <dbReference type="ARBA" id="ARBA00022837"/>
    </source>
</evidence>
<gene>
    <name evidence="16 17" type="primary">LOC103509603</name>
</gene>
<dbReference type="SUPFAM" id="SSF48619">
    <property type="entry name" value="Phospholipase A2, PLA2"/>
    <property type="match status" value="1"/>
</dbReference>
<evidence type="ECO:0000256" key="5">
    <source>
        <dbReference type="ARBA" id="ARBA00022525"/>
    </source>
</evidence>
<keyword evidence="11" id="KW-1015">Disulfide bond</keyword>
<evidence type="ECO:0000313" key="15">
    <source>
        <dbReference type="Proteomes" id="UP000079169"/>
    </source>
</evidence>
<evidence type="ECO:0000256" key="4">
    <source>
        <dbReference type="ARBA" id="ARBA00021721"/>
    </source>
</evidence>
<dbReference type="EC" id="3.1.1.4" evidence="3"/>
<comment type="cofactor">
    <cofactor evidence="1">
        <name>Ca(2+)</name>
        <dbReference type="ChEBI" id="CHEBI:29108"/>
    </cofactor>
</comment>
<protein>
    <recommendedName>
        <fullName evidence="4">Phospholipase A2</fullName>
        <ecNumber evidence="3">3.1.1.4</ecNumber>
    </recommendedName>
    <alternativeName>
        <fullName evidence="12">Phosphatidylcholine 2-acylhydrolase</fullName>
    </alternativeName>
</protein>
<keyword evidence="6" id="KW-0479">Metal-binding</keyword>
<dbReference type="AlphaFoldDB" id="A0A1S3D1V7"/>
<dbReference type="GO" id="GO:0005576">
    <property type="term" value="C:extracellular region"/>
    <property type="evidence" value="ECO:0007669"/>
    <property type="project" value="UniProtKB-SubCell"/>
</dbReference>
<dbReference type="RefSeq" id="XP_026679705.1">
    <property type="nucleotide sequence ID" value="XM_026823904.1"/>
</dbReference>
<evidence type="ECO:0000256" key="13">
    <source>
        <dbReference type="SAM" id="SignalP"/>
    </source>
</evidence>
<dbReference type="GO" id="GO:0004623">
    <property type="term" value="F:phospholipase A2 activity"/>
    <property type="evidence" value="ECO:0007669"/>
    <property type="project" value="UniProtKB-EC"/>
</dbReference>
<keyword evidence="13" id="KW-0732">Signal</keyword>
<reference evidence="16" key="1">
    <citation type="submission" date="2023-09" db="UniProtKB">
        <authorList>
            <consortium name="RefSeq"/>
        </authorList>
    </citation>
    <scope>IDENTIFICATION</scope>
</reference>
<keyword evidence="7" id="KW-0378">Hydrolase</keyword>
<dbReference type="GO" id="GO:0050482">
    <property type="term" value="P:arachidonate secretion"/>
    <property type="evidence" value="ECO:0007669"/>
    <property type="project" value="InterPro"/>
</dbReference>
<sequence>MELTRALPSLLLLFPCLVSAQFWSWTTNAPRGSTTLRSIRNTSPYKGYSGYVFSKESLRVAYYYDQTIVIVEVGPKRKLLNCEIIEVYENNETLDAMETVTKEVGEPFLIDMTKMLQLMGQCQTLRAIPKSKFAVRSVKDKRPNPQITQTTSAYPLFNGIIPGTKWCGTGDIADTYFDLGSEIKLDKCCRTHDLCPSKIRAHTNRYNITNDSMYTKSHCSCDKNFKSCLKSTKSAAADVMGEFYFNIFRVPCIIDTPSGKKFKFPGVY</sequence>
<accession>A0A1S3D1V7</accession>
<dbReference type="CDD" id="cd04704">
    <property type="entry name" value="PLA2_bee_venom_like"/>
    <property type="match status" value="1"/>
</dbReference>
<evidence type="ECO:0000313" key="17">
    <source>
        <dbReference type="RefSeq" id="XP_026679705.1"/>
    </source>
</evidence>
<organism evidence="16">
    <name type="scientific">Diaphorina citri</name>
    <name type="common">Asian citrus psyllid</name>
    <dbReference type="NCBI Taxonomy" id="121845"/>
    <lineage>
        <taxon>Eukaryota</taxon>
        <taxon>Metazoa</taxon>
        <taxon>Ecdysozoa</taxon>
        <taxon>Arthropoda</taxon>
        <taxon>Hexapoda</taxon>
        <taxon>Insecta</taxon>
        <taxon>Pterygota</taxon>
        <taxon>Neoptera</taxon>
        <taxon>Paraneoptera</taxon>
        <taxon>Hemiptera</taxon>
        <taxon>Sternorrhyncha</taxon>
        <taxon>Psylloidea</taxon>
        <taxon>Psyllidae</taxon>
        <taxon>Diaphorininae</taxon>
        <taxon>Diaphorina</taxon>
    </lineage>
</organism>
<dbReference type="GeneID" id="103509603"/>
<dbReference type="GO" id="GO:0006644">
    <property type="term" value="P:phospholipid metabolic process"/>
    <property type="evidence" value="ECO:0007669"/>
    <property type="project" value="InterPro"/>
</dbReference>
<evidence type="ECO:0000256" key="2">
    <source>
        <dbReference type="ARBA" id="ARBA00004613"/>
    </source>
</evidence>
<evidence type="ECO:0000256" key="12">
    <source>
        <dbReference type="ARBA" id="ARBA00029903"/>
    </source>
</evidence>
<feature type="domain" description="Phospholipase A2-like central" evidence="14">
    <location>
        <begin position="160"/>
        <end position="253"/>
    </location>
</feature>
<dbReference type="InterPro" id="IPR016090">
    <property type="entry name" value="PLA2-like_dom"/>
</dbReference>
<dbReference type="Proteomes" id="UP000079169">
    <property type="component" value="Unplaced"/>
</dbReference>
<keyword evidence="8" id="KW-0106">Calcium</keyword>
<dbReference type="OMA" id="NDSMYTK"/>
<comment type="subcellular location">
    <subcellularLocation>
        <location evidence="2">Secreted</location>
    </subcellularLocation>
</comment>
<dbReference type="PANTHER" id="PTHR12253">
    <property type="entry name" value="RH14732P"/>
    <property type="match status" value="1"/>
</dbReference>
<dbReference type="InterPro" id="IPR033113">
    <property type="entry name" value="PLA2_histidine"/>
</dbReference>
<keyword evidence="15" id="KW-1185">Reference proteome</keyword>
<evidence type="ECO:0000259" key="14">
    <source>
        <dbReference type="Pfam" id="PF05826"/>
    </source>
</evidence>
<dbReference type="FunFam" id="1.20.90.10:FF:000002">
    <property type="entry name" value="Phospholipase A2 group III"/>
    <property type="match status" value="1"/>
</dbReference>
<dbReference type="KEGG" id="dci:103509603"/>
<feature type="chain" id="PRO_5044565804" description="Phospholipase A2" evidence="13">
    <location>
        <begin position="21"/>
        <end position="268"/>
    </location>
</feature>
<name>A0A1S3D1V7_DIACI</name>
<dbReference type="PROSITE" id="PS00118">
    <property type="entry name" value="PA2_HIS"/>
    <property type="match status" value="1"/>
</dbReference>
<keyword evidence="9" id="KW-0442">Lipid degradation</keyword>
<dbReference type="STRING" id="121845.A0A1S3D1V7"/>
<evidence type="ECO:0000256" key="3">
    <source>
        <dbReference type="ARBA" id="ARBA00013278"/>
    </source>
</evidence>
<proteinExistence type="predicted"/>
<keyword evidence="10" id="KW-0443">Lipid metabolism</keyword>
<evidence type="ECO:0000313" key="16">
    <source>
        <dbReference type="RefSeq" id="XP_008472447.1"/>
    </source>
</evidence>
<evidence type="ECO:0000256" key="9">
    <source>
        <dbReference type="ARBA" id="ARBA00022963"/>
    </source>
</evidence>
<evidence type="ECO:0000256" key="10">
    <source>
        <dbReference type="ARBA" id="ARBA00023098"/>
    </source>
</evidence>
<keyword evidence="5" id="KW-0964">Secreted</keyword>
<dbReference type="Gene3D" id="1.20.90.10">
    <property type="entry name" value="Phospholipase A2 domain"/>
    <property type="match status" value="1"/>
</dbReference>
<dbReference type="Pfam" id="PF05826">
    <property type="entry name" value="Phospholip_A2_2"/>
    <property type="match status" value="1"/>
</dbReference>
<dbReference type="RefSeq" id="XP_008472447.1">
    <property type="nucleotide sequence ID" value="XM_008474225.3"/>
</dbReference>
<dbReference type="PaxDb" id="121845-A0A1S3D1V7"/>
<dbReference type="GO" id="GO:0016042">
    <property type="term" value="P:lipid catabolic process"/>
    <property type="evidence" value="ECO:0007669"/>
    <property type="project" value="UniProtKB-KW"/>
</dbReference>
<evidence type="ECO:0000256" key="7">
    <source>
        <dbReference type="ARBA" id="ARBA00022801"/>
    </source>
</evidence>
<evidence type="ECO:0000256" key="6">
    <source>
        <dbReference type="ARBA" id="ARBA00022723"/>
    </source>
</evidence>
<dbReference type="GO" id="GO:0046872">
    <property type="term" value="F:metal ion binding"/>
    <property type="evidence" value="ECO:0007669"/>
    <property type="project" value="UniProtKB-KW"/>
</dbReference>
<dbReference type="InterPro" id="IPR036444">
    <property type="entry name" value="PLipase_A2_dom_sf"/>
</dbReference>
<evidence type="ECO:0000256" key="11">
    <source>
        <dbReference type="ARBA" id="ARBA00023157"/>
    </source>
</evidence>
<evidence type="ECO:0000256" key="1">
    <source>
        <dbReference type="ARBA" id="ARBA00001913"/>
    </source>
</evidence>
<feature type="signal peptide" evidence="13">
    <location>
        <begin position="1"/>
        <end position="20"/>
    </location>
</feature>